<dbReference type="AlphaFoldDB" id="S8FWU3"/>
<dbReference type="InterPro" id="IPR013120">
    <property type="entry name" value="FAR_NAD-bd"/>
</dbReference>
<dbReference type="PANTHER" id="PTHR44845:SF1">
    <property type="entry name" value="L-2-AMINOADIPATE REDUCTASE"/>
    <property type="match status" value="1"/>
</dbReference>
<dbReference type="InParanoid" id="S8FWU3"/>
<evidence type="ECO:0000256" key="1">
    <source>
        <dbReference type="ARBA" id="ARBA00022450"/>
    </source>
</evidence>
<dbReference type="eggNOG" id="KOG1178">
    <property type="taxonomic scope" value="Eukaryota"/>
</dbReference>
<keyword evidence="5" id="KW-1185">Reference proteome</keyword>
<dbReference type="Gene3D" id="3.40.50.720">
    <property type="entry name" value="NAD(P)-binding Rossmann-like Domain"/>
    <property type="match status" value="1"/>
</dbReference>
<dbReference type="InterPro" id="IPR036291">
    <property type="entry name" value="NAD(P)-bd_dom_sf"/>
</dbReference>
<dbReference type="SUPFAM" id="SSF51735">
    <property type="entry name" value="NAD(P)-binding Rossmann-fold domains"/>
    <property type="match status" value="1"/>
</dbReference>
<organism evidence="4 5">
    <name type="scientific">Fomitopsis schrenkii</name>
    <name type="common">Brown rot fungus</name>
    <dbReference type="NCBI Taxonomy" id="2126942"/>
    <lineage>
        <taxon>Eukaryota</taxon>
        <taxon>Fungi</taxon>
        <taxon>Dikarya</taxon>
        <taxon>Basidiomycota</taxon>
        <taxon>Agaricomycotina</taxon>
        <taxon>Agaricomycetes</taxon>
        <taxon>Polyporales</taxon>
        <taxon>Fomitopsis</taxon>
    </lineage>
</organism>
<protein>
    <recommendedName>
        <fullName evidence="3">Thioester reductase (TE) domain-containing protein</fullName>
    </recommendedName>
</protein>
<dbReference type="HOGENOM" id="CLU_002220_4_1_1"/>
<name>S8FWU3_FOMSC</name>
<dbReference type="PANTHER" id="PTHR44845">
    <property type="entry name" value="CARRIER DOMAIN-CONTAINING PROTEIN"/>
    <property type="match status" value="1"/>
</dbReference>
<accession>S8FWU3</accession>
<reference evidence="4 5" key="1">
    <citation type="journal article" date="2012" name="Science">
        <title>The Paleozoic origin of enzymatic lignin decomposition reconstructed from 31 fungal genomes.</title>
        <authorList>
            <person name="Floudas D."/>
            <person name="Binder M."/>
            <person name="Riley R."/>
            <person name="Barry K."/>
            <person name="Blanchette R.A."/>
            <person name="Henrissat B."/>
            <person name="Martinez A.T."/>
            <person name="Otillar R."/>
            <person name="Spatafora J.W."/>
            <person name="Yadav J.S."/>
            <person name="Aerts A."/>
            <person name="Benoit I."/>
            <person name="Boyd A."/>
            <person name="Carlson A."/>
            <person name="Copeland A."/>
            <person name="Coutinho P.M."/>
            <person name="de Vries R.P."/>
            <person name="Ferreira P."/>
            <person name="Findley K."/>
            <person name="Foster B."/>
            <person name="Gaskell J."/>
            <person name="Glotzer D."/>
            <person name="Gorecki P."/>
            <person name="Heitman J."/>
            <person name="Hesse C."/>
            <person name="Hori C."/>
            <person name="Igarashi K."/>
            <person name="Jurgens J.A."/>
            <person name="Kallen N."/>
            <person name="Kersten P."/>
            <person name="Kohler A."/>
            <person name="Kuees U."/>
            <person name="Kumar T.K.A."/>
            <person name="Kuo A."/>
            <person name="LaButti K."/>
            <person name="Larrondo L.F."/>
            <person name="Lindquist E."/>
            <person name="Ling A."/>
            <person name="Lombard V."/>
            <person name="Lucas S."/>
            <person name="Lundell T."/>
            <person name="Martin R."/>
            <person name="McLaughlin D.J."/>
            <person name="Morgenstern I."/>
            <person name="Morin E."/>
            <person name="Murat C."/>
            <person name="Nagy L.G."/>
            <person name="Nolan M."/>
            <person name="Ohm R.A."/>
            <person name="Patyshakuliyeva A."/>
            <person name="Rokas A."/>
            <person name="Ruiz-Duenas F.J."/>
            <person name="Sabat G."/>
            <person name="Salamov A."/>
            <person name="Samejima M."/>
            <person name="Schmutz J."/>
            <person name="Slot J.C."/>
            <person name="St John F."/>
            <person name="Stenlid J."/>
            <person name="Sun H."/>
            <person name="Sun S."/>
            <person name="Syed K."/>
            <person name="Tsang A."/>
            <person name="Wiebenga A."/>
            <person name="Young D."/>
            <person name="Pisabarro A."/>
            <person name="Eastwood D.C."/>
            <person name="Martin F."/>
            <person name="Cullen D."/>
            <person name="Grigoriev I.V."/>
            <person name="Hibbett D.S."/>
        </authorList>
    </citation>
    <scope>NUCLEOTIDE SEQUENCE</scope>
    <source>
        <strain evidence="5">FP-58527</strain>
    </source>
</reference>
<proteinExistence type="predicted"/>
<dbReference type="STRING" id="743788.S8FWU3"/>
<keyword evidence="1" id="KW-0596">Phosphopantetheine</keyword>
<dbReference type="EMBL" id="KE504123">
    <property type="protein sequence ID" value="EPT05596.1"/>
    <property type="molecule type" value="Genomic_DNA"/>
</dbReference>
<keyword evidence="2" id="KW-0597">Phosphoprotein</keyword>
<evidence type="ECO:0000313" key="5">
    <source>
        <dbReference type="Proteomes" id="UP000015241"/>
    </source>
</evidence>
<evidence type="ECO:0000259" key="3">
    <source>
        <dbReference type="Pfam" id="PF07993"/>
    </source>
</evidence>
<feature type="domain" description="Thioester reductase (TE)" evidence="3">
    <location>
        <begin position="54"/>
        <end position="297"/>
    </location>
</feature>
<evidence type="ECO:0000256" key="2">
    <source>
        <dbReference type="ARBA" id="ARBA00022553"/>
    </source>
</evidence>
<dbReference type="Pfam" id="PF07993">
    <property type="entry name" value="NAD_binding_4"/>
    <property type="match status" value="1"/>
</dbReference>
<dbReference type="Proteomes" id="UP000015241">
    <property type="component" value="Unassembled WGS sequence"/>
</dbReference>
<gene>
    <name evidence="4" type="ORF">FOMPIDRAFT_1044915</name>
</gene>
<evidence type="ECO:0000313" key="4">
    <source>
        <dbReference type="EMBL" id="EPT05596.1"/>
    </source>
</evidence>
<sequence length="419" mass="45087">MESNTTAPQTTRVDAMQAMVTKHSSNFPRHHTILLRAAQPPIDVVLLVGSMRALGSQLLVRLAEHTRVRRVYALGAPSTDQTTVHERLTKVLEERGLDAGVLGTDKVVLVEGDPAQPSFGLSEDTYKEIHRRTTLIIHTAWAEDLTANLSSYESQVKGVRNLIDFALTSKYPTPPRVLFLSSQAVLQYAPPSAPCSESPVDPSWAAGTGSAEAKWVCEQILYAAGAAPEARTRLNPLVVRVGTLCGTPNGAWAPPDSDSDADAWFPSLVQSAAALGCFPDDSKAVNWLPLDRAADAIIDFRKASPATHTVHLAHPRPVSWHVLAAAAADALAVPLVPYHVWVEKLEAAATDCQLRVPVLRQLLQIGGGCEGGRMAFGFADMATALATEASPTLADPDLRQLNGEDVGHWVAYWRKVGLC</sequence>
<dbReference type="OrthoDB" id="2773496at2759"/>